<dbReference type="AlphaFoldDB" id="A0A812NXP8"/>
<accession>A0A812NXP8</accession>
<evidence type="ECO:0000313" key="2">
    <source>
        <dbReference type="EMBL" id="CAE7325455.1"/>
    </source>
</evidence>
<keyword evidence="3" id="KW-1185">Reference proteome</keyword>
<dbReference type="Proteomes" id="UP000601435">
    <property type="component" value="Unassembled WGS sequence"/>
</dbReference>
<evidence type="ECO:0000256" key="1">
    <source>
        <dbReference type="SAM" id="SignalP"/>
    </source>
</evidence>
<proteinExistence type="predicted"/>
<feature type="chain" id="PRO_5033046575" evidence="1">
    <location>
        <begin position="16"/>
        <end position="571"/>
    </location>
</feature>
<reference evidence="2" key="1">
    <citation type="submission" date="2021-02" db="EMBL/GenBank/DDBJ databases">
        <authorList>
            <person name="Dougan E. K."/>
            <person name="Rhodes N."/>
            <person name="Thang M."/>
            <person name="Chan C."/>
        </authorList>
    </citation>
    <scope>NUCLEOTIDE SEQUENCE</scope>
</reference>
<comment type="caution">
    <text evidence="2">The sequence shown here is derived from an EMBL/GenBank/DDBJ whole genome shotgun (WGS) entry which is preliminary data.</text>
</comment>
<name>A0A812NXP8_9DINO</name>
<dbReference type="OrthoDB" id="426112at2759"/>
<gene>
    <name evidence="2" type="ORF">SNEC2469_LOCUS8199</name>
</gene>
<protein>
    <submittedName>
        <fullName evidence="2">Uncharacterized protein</fullName>
    </submittedName>
</protein>
<feature type="signal peptide" evidence="1">
    <location>
        <begin position="1"/>
        <end position="15"/>
    </location>
</feature>
<dbReference type="EMBL" id="CAJNJA010013618">
    <property type="protein sequence ID" value="CAE7325455.1"/>
    <property type="molecule type" value="Genomic_DNA"/>
</dbReference>
<sequence length="571" mass="65028">MACAARAMAMLAVFAFPLRTKPGKHCMPVLMCNRAYRRSGGARRDRDLDHRTSLSIRLILTPTYILTPSDKGTDLDTSVWALLADCQGKFALSSTWLQGCRTREVISFGITAWAAGSICSMLSGDLAAYSSSVDARVVQEALELATLRVARGMTRRLSLLLRAGFVCWCAAVQRGREFRTLVPVLLESVSDVFEAHALRSEWSAWQQWWCHVGECRAADTEELLLLCLCAWRQSSVEQRHKRGVHLLCERYRHTRTKRKVLHLWQRRLRQLSLVIQSVHLWTASRATLWAQTVAMAWHGCVVRRRRSQVAAIRLLWQRRARLLSSWRLLLLRRLAGQGVAEAVLLSRALRWIRAWRLWAFSHARKREADEVKATFVRQSRQRWWVERWCSVCRLNRLVDVAEKWDGQVLCRQLVRRAFRGWSALMGLYACAEKAATRVGELRMSRMLRLWSFLLRVGEKRPHQIMQSTIDSWKAARSRNTEVRQGLYRLGRWTKDPVFQQWKLPLGLVSQHVSLSHVVLGAPGGTSETVGDVRALWAAAGHGSDLMSLFAALQGCVAAVTQTTKSASIVTA</sequence>
<evidence type="ECO:0000313" key="3">
    <source>
        <dbReference type="Proteomes" id="UP000601435"/>
    </source>
</evidence>
<organism evidence="2 3">
    <name type="scientific">Symbiodinium necroappetens</name>
    <dbReference type="NCBI Taxonomy" id="1628268"/>
    <lineage>
        <taxon>Eukaryota</taxon>
        <taxon>Sar</taxon>
        <taxon>Alveolata</taxon>
        <taxon>Dinophyceae</taxon>
        <taxon>Suessiales</taxon>
        <taxon>Symbiodiniaceae</taxon>
        <taxon>Symbiodinium</taxon>
    </lineage>
</organism>
<keyword evidence="1" id="KW-0732">Signal</keyword>